<accession>A4A096</accession>
<dbReference type="Pfam" id="PF07596">
    <property type="entry name" value="SBP_bac_10"/>
    <property type="match status" value="1"/>
</dbReference>
<sequence>MRIASSRSRLGFTLVELLVVIAIIGVLIALLLPAVQAAREAARRSQCSNNLKQMGLALHNFHDTFGRFPPGASDNSAPFGKGYTSPGGHSWMAYSMPFLELGNAYDSCDFPNRSFYDSNIETAIGNTNFPVFGCPSSALEQEFSSQTPKTMVADYIGIAGHVDGYGSVSAVNDTSDTAFGVSATNGVLAKQSKNTFASITDGSSNTIVVSEIGDWVYVSGGTRKDVRSGTTHGFAAGYQRNTGSRRVHNCVTLRHIINPGSAIEYTTDTSDGVSELGYNSPLRSAHPGGVMILVGDASVRFLTESVDTSSMARLANRTDGLVVSQF</sequence>
<proteinExistence type="predicted"/>
<dbReference type="Proteomes" id="UP000004358">
    <property type="component" value="Unassembled WGS sequence"/>
</dbReference>
<protein>
    <recommendedName>
        <fullName evidence="1">DUF1559 domain-containing protein</fullName>
    </recommendedName>
</protein>
<dbReference type="InterPro" id="IPR011453">
    <property type="entry name" value="DUF1559"/>
</dbReference>
<dbReference type="PANTHER" id="PTHR30093">
    <property type="entry name" value="GENERAL SECRETION PATHWAY PROTEIN G"/>
    <property type="match status" value="1"/>
</dbReference>
<name>A4A096_9BACT</name>
<dbReference type="Gene3D" id="3.30.700.10">
    <property type="entry name" value="Glycoprotein, Type 4 Pilin"/>
    <property type="match status" value="1"/>
</dbReference>
<dbReference type="AlphaFoldDB" id="A4A096"/>
<dbReference type="InterPro" id="IPR027558">
    <property type="entry name" value="Pre_pil_HX9DG_C"/>
</dbReference>
<dbReference type="EMBL" id="AANZ01000027">
    <property type="protein sequence ID" value="EAQ77882.1"/>
    <property type="molecule type" value="Genomic_DNA"/>
</dbReference>
<dbReference type="InterPro" id="IPR045584">
    <property type="entry name" value="Pilin-like"/>
</dbReference>
<dbReference type="OrthoDB" id="280382at2"/>
<evidence type="ECO:0000259" key="1">
    <source>
        <dbReference type="Pfam" id="PF07596"/>
    </source>
</evidence>
<evidence type="ECO:0000313" key="2">
    <source>
        <dbReference type="EMBL" id="EAQ77882.1"/>
    </source>
</evidence>
<evidence type="ECO:0000313" key="3">
    <source>
        <dbReference type="Proteomes" id="UP000004358"/>
    </source>
</evidence>
<dbReference type="Pfam" id="PF07963">
    <property type="entry name" value="N_methyl"/>
    <property type="match status" value="1"/>
</dbReference>
<organism evidence="2 3">
    <name type="scientific">Blastopirellula marina DSM 3645</name>
    <dbReference type="NCBI Taxonomy" id="314230"/>
    <lineage>
        <taxon>Bacteria</taxon>
        <taxon>Pseudomonadati</taxon>
        <taxon>Planctomycetota</taxon>
        <taxon>Planctomycetia</taxon>
        <taxon>Pirellulales</taxon>
        <taxon>Pirellulaceae</taxon>
        <taxon>Blastopirellula</taxon>
    </lineage>
</organism>
<dbReference type="SUPFAM" id="SSF54523">
    <property type="entry name" value="Pili subunits"/>
    <property type="match status" value="1"/>
</dbReference>
<dbReference type="NCBIfam" id="TIGR04294">
    <property type="entry name" value="pre_pil_HX9DG"/>
    <property type="match status" value="1"/>
</dbReference>
<reference evidence="2 3" key="1">
    <citation type="submission" date="2006-02" db="EMBL/GenBank/DDBJ databases">
        <authorList>
            <person name="Amann R."/>
            <person name="Ferriera S."/>
            <person name="Johnson J."/>
            <person name="Kravitz S."/>
            <person name="Halpern A."/>
            <person name="Remington K."/>
            <person name="Beeson K."/>
            <person name="Tran B."/>
            <person name="Rogers Y.-H."/>
            <person name="Friedman R."/>
            <person name="Venter J.C."/>
        </authorList>
    </citation>
    <scope>NUCLEOTIDE SEQUENCE [LARGE SCALE GENOMIC DNA]</scope>
    <source>
        <strain evidence="2 3">DSM 3645</strain>
    </source>
</reference>
<dbReference type="eggNOG" id="COG4968">
    <property type="taxonomic scope" value="Bacteria"/>
</dbReference>
<feature type="domain" description="DUF1559" evidence="1">
    <location>
        <begin position="36"/>
        <end position="308"/>
    </location>
</feature>
<dbReference type="HOGENOM" id="CLU_041661_0_0_0"/>
<dbReference type="InterPro" id="IPR012902">
    <property type="entry name" value="N_methyl_site"/>
</dbReference>
<dbReference type="RefSeq" id="WP_002654847.1">
    <property type="nucleotide sequence ID" value="NZ_CH672377.1"/>
</dbReference>
<gene>
    <name evidence="2" type="ORF">DSM3645_06259</name>
</gene>
<dbReference type="NCBIfam" id="TIGR02532">
    <property type="entry name" value="IV_pilin_GFxxxE"/>
    <property type="match status" value="1"/>
</dbReference>
<dbReference type="PANTHER" id="PTHR30093:SF2">
    <property type="entry name" value="TYPE II SECRETION SYSTEM PROTEIN H"/>
    <property type="match status" value="1"/>
</dbReference>
<dbReference type="STRING" id="314230.DSM3645_06259"/>
<comment type="caution">
    <text evidence="2">The sequence shown here is derived from an EMBL/GenBank/DDBJ whole genome shotgun (WGS) entry which is preliminary data.</text>
</comment>